<evidence type="ECO:0000313" key="3">
    <source>
        <dbReference type="Proteomes" id="UP000293952"/>
    </source>
</evidence>
<evidence type="ECO:0000256" key="1">
    <source>
        <dbReference type="SAM" id="Phobius"/>
    </source>
</evidence>
<dbReference type="EMBL" id="SETE01000004">
    <property type="protein sequence ID" value="RYM33343.1"/>
    <property type="molecule type" value="Genomic_DNA"/>
</dbReference>
<dbReference type="Proteomes" id="UP000293952">
    <property type="component" value="Unassembled WGS sequence"/>
</dbReference>
<name>A0A4Q4KJ38_9FLAO</name>
<feature type="transmembrane region" description="Helical" evidence="1">
    <location>
        <begin position="252"/>
        <end position="271"/>
    </location>
</feature>
<dbReference type="OrthoDB" id="9919152at2"/>
<keyword evidence="1" id="KW-0472">Membrane</keyword>
<feature type="transmembrane region" description="Helical" evidence="1">
    <location>
        <begin position="6"/>
        <end position="30"/>
    </location>
</feature>
<organism evidence="2 3">
    <name type="scientific">Brumimicrobium glaciale</name>
    <dbReference type="NCBI Taxonomy" id="200475"/>
    <lineage>
        <taxon>Bacteria</taxon>
        <taxon>Pseudomonadati</taxon>
        <taxon>Bacteroidota</taxon>
        <taxon>Flavobacteriia</taxon>
        <taxon>Flavobacteriales</taxon>
        <taxon>Crocinitomicaceae</taxon>
        <taxon>Brumimicrobium</taxon>
    </lineage>
</organism>
<dbReference type="RefSeq" id="WP_130093803.1">
    <property type="nucleotide sequence ID" value="NZ_SETE01000004.1"/>
</dbReference>
<dbReference type="AlphaFoldDB" id="A0A4Q4KJ38"/>
<dbReference type="PROSITE" id="PS51257">
    <property type="entry name" value="PROKAR_LIPOPROTEIN"/>
    <property type="match status" value="1"/>
</dbReference>
<keyword evidence="1" id="KW-1133">Transmembrane helix</keyword>
<evidence type="ECO:0000313" key="2">
    <source>
        <dbReference type="EMBL" id="RYM33343.1"/>
    </source>
</evidence>
<comment type="caution">
    <text evidence="2">The sequence shown here is derived from an EMBL/GenBank/DDBJ whole genome shotgun (WGS) entry which is preliminary data.</text>
</comment>
<feature type="transmembrane region" description="Helical" evidence="1">
    <location>
        <begin position="208"/>
        <end position="231"/>
    </location>
</feature>
<keyword evidence="1" id="KW-0812">Transmembrane</keyword>
<feature type="transmembrane region" description="Helical" evidence="1">
    <location>
        <begin position="174"/>
        <end position="202"/>
    </location>
</feature>
<protein>
    <submittedName>
        <fullName evidence="2">Uncharacterized protein</fullName>
    </submittedName>
</protein>
<proteinExistence type="predicted"/>
<accession>A0A4Q4KJ38</accession>
<gene>
    <name evidence="2" type="ORF">ERX46_10395</name>
</gene>
<keyword evidence="3" id="KW-1185">Reference proteome</keyword>
<reference evidence="2 3" key="1">
    <citation type="submission" date="2019-02" db="EMBL/GenBank/DDBJ databases">
        <title>Genome sequence of the sea-ice species Brumimicrobium glaciale.</title>
        <authorList>
            <person name="Bowman J.P."/>
        </authorList>
    </citation>
    <scope>NUCLEOTIDE SEQUENCE [LARGE SCALE GENOMIC DNA]</scope>
    <source>
        <strain evidence="2 3">IC156</strain>
    </source>
</reference>
<sequence>MKSSLLFKLLSISLLMLFLYSCGTSGNGAFEKRKHLKGWHFKKSKKINLGSVNSKAKEEFKSSKNKKTSDLSFHTLKIEKNSDHDFKALNIQVDSFQSKSPLLYYADNNIKSNSIIKNFESNKSKVSDSSNVLQKQEDLHLIKTFENVYEKNLIKEKRSDEPEVEDNRYLFGPILIILAIIGLLYLYLMGIGVAFALGLLAISVGLSWAVGIVIWMLLGYVVSALFLYILLRLFVRKDGEEIWSLKESFRKSLWFLLIVPLLYFSLLLLIGY</sequence>